<protein>
    <recommendedName>
        <fullName evidence="2">CTLH domain-containing protein</fullName>
    </recommendedName>
</protein>
<accession>A0ABD1YLU2</accession>
<dbReference type="SMART" id="SM00668">
    <property type="entry name" value="CTLH"/>
    <property type="match status" value="2"/>
</dbReference>
<gene>
    <name evidence="3" type="ORF">R1flu_016430</name>
</gene>
<feature type="region of interest" description="Disordered" evidence="1">
    <location>
        <begin position="416"/>
        <end position="459"/>
    </location>
</feature>
<dbReference type="AlphaFoldDB" id="A0ABD1YLU2"/>
<evidence type="ECO:0000259" key="2">
    <source>
        <dbReference type="PROSITE" id="PS50897"/>
    </source>
</evidence>
<feature type="domain" description="CTLH" evidence="2">
    <location>
        <begin position="38"/>
        <end position="90"/>
    </location>
</feature>
<organism evidence="3 4">
    <name type="scientific">Riccia fluitans</name>
    <dbReference type="NCBI Taxonomy" id="41844"/>
    <lineage>
        <taxon>Eukaryota</taxon>
        <taxon>Viridiplantae</taxon>
        <taxon>Streptophyta</taxon>
        <taxon>Embryophyta</taxon>
        <taxon>Marchantiophyta</taxon>
        <taxon>Marchantiopsida</taxon>
        <taxon>Marchantiidae</taxon>
        <taxon>Marchantiales</taxon>
        <taxon>Ricciaceae</taxon>
        <taxon>Riccia</taxon>
    </lineage>
</organism>
<comment type="caution">
    <text evidence="3">The sequence shown here is derived from an EMBL/GenBank/DDBJ whole genome shotgun (WGS) entry which is preliminary data.</text>
</comment>
<name>A0ABD1YLU2_9MARC</name>
<feature type="compositionally biased region" description="Polar residues" evidence="1">
    <location>
        <begin position="447"/>
        <end position="456"/>
    </location>
</feature>
<dbReference type="EMBL" id="JBHFFA010000004">
    <property type="protein sequence ID" value="KAL2631744.1"/>
    <property type="molecule type" value="Genomic_DNA"/>
</dbReference>
<evidence type="ECO:0000313" key="3">
    <source>
        <dbReference type="EMBL" id="KAL2631744.1"/>
    </source>
</evidence>
<dbReference type="PROSITE" id="PS50897">
    <property type="entry name" value="CTLH"/>
    <property type="match status" value="2"/>
</dbReference>
<sequence>MDSQLVNWGRLDALVLNYAEEEQLLDSENYEGADRRLIELIRGLIETGRIAEAVDVINQSAPTLLEDPHLLFRLEKQRFLELLRGGRPDQQQQAIICSRTTLGPCALNAYPEAYEEFKRVLLALMFDKDDPNSPVADEWSEGKRAELAAIVASTLKAQQHAYDPLFSLTLRYLIRVQNAYCHQQGIVSPIADIAAPLLAKDRDPPAAPRAGGEAPNFSEADVQALAQAADLPRQAAVNSLRYTEGDLTFAFKNELSRLRVNTALIDEIVREYCLYRGLIERGSNTSDENRASSAVVAAELTNFLADDVMKRIKSCSDTKTPNSDHSHDTLVPEVQKAANGNTVTCTEKEERHVLMDVNTLELEIPVKSKPPNVPIESTQEIAQNRQLSGDVVMLDCDVDSCCDRLEYSQNEDISREAGRLDSSGVCSTSGQSHLSSNGSHKSSSRSTTVKEPSNIPTAGRRHWRGRKLLVLSDFHSGSWLACTEAPLEQHSVSELSQVTNLEESPGAKIPAQNQQDSQEVVIETYSRALEIRQLAIEGKTNDVIQEVQRMHPDFFERNPNLLFQLKQVEFLRFVEGGHYNEALRVARADLGPLSAKHPDLLKPLKETLMALARPKGELQLKPTPPSVLAAALQVALGASLGIAEPKLMKLMRNCLHMHTEWFKLQMCSDPFGELLSINALKETNPTATTSTHGETNIGLGGLSDQMTVNLNSTTGDIGGSQQSELREGLLFDEMSILTIMEWMALSRGDAIQLLTQYDGNVESVLANLI</sequence>
<dbReference type="InterPro" id="IPR024964">
    <property type="entry name" value="CTLH/CRA"/>
</dbReference>
<feature type="compositionally biased region" description="Low complexity" evidence="1">
    <location>
        <begin position="432"/>
        <end position="446"/>
    </location>
</feature>
<dbReference type="InterPro" id="IPR006595">
    <property type="entry name" value="CTLH_C"/>
</dbReference>
<evidence type="ECO:0000256" key="1">
    <source>
        <dbReference type="SAM" id="MobiDB-lite"/>
    </source>
</evidence>
<reference evidence="3 4" key="1">
    <citation type="submission" date="2024-09" db="EMBL/GenBank/DDBJ databases">
        <title>Chromosome-scale assembly of Riccia fluitans.</title>
        <authorList>
            <person name="Paukszto L."/>
            <person name="Sawicki J."/>
            <person name="Karawczyk K."/>
            <person name="Piernik-Szablinska J."/>
            <person name="Szczecinska M."/>
            <person name="Mazdziarz M."/>
        </authorList>
    </citation>
    <scope>NUCLEOTIDE SEQUENCE [LARGE SCALE GENOMIC DNA]</scope>
    <source>
        <strain evidence="3">Rf_01</strain>
        <tissue evidence="3">Aerial parts of the thallus</tissue>
    </source>
</reference>
<proteinExistence type="predicted"/>
<dbReference type="InterPro" id="IPR050618">
    <property type="entry name" value="Ubq-SigPath_Reg"/>
</dbReference>
<dbReference type="Pfam" id="PF10607">
    <property type="entry name" value="CTLH"/>
    <property type="match status" value="2"/>
</dbReference>
<feature type="domain" description="CTLH" evidence="2">
    <location>
        <begin position="524"/>
        <end position="581"/>
    </location>
</feature>
<dbReference type="Proteomes" id="UP001605036">
    <property type="component" value="Unassembled WGS sequence"/>
</dbReference>
<keyword evidence="4" id="KW-1185">Reference proteome</keyword>
<evidence type="ECO:0000313" key="4">
    <source>
        <dbReference type="Proteomes" id="UP001605036"/>
    </source>
</evidence>
<dbReference type="PANTHER" id="PTHR12864">
    <property type="entry name" value="RAN BINDING PROTEIN 9-RELATED"/>
    <property type="match status" value="1"/>
</dbReference>